<evidence type="ECO:0000313" key="1">
    <source>
        <dbReference type="EMBL" id="KNY25711.1"/>
    </source>
</evidence>
<keyword evidence="2" id="KW-1185">Reference proteome</keyword>
<proteinExistence type="predicted"/>
<protein>
    <submittedName>
        <fullName evidence="1">Uncharacterized protein</fullName>
    </submittedName>
</protein>
<dbReference type="EMBL" id="LGTC01000001">
    <property type="protein sequence ID" value="KNY25711.1"/>
    <property type="molecule type" value="Genomic_DNA"/>
</dbReference>
<sequence length="85" mass="10371">MICLFIERDTNNKIFDADNYIGTRIEKYNYYNEIDMLMNEMLEEKILSHYELIMNIAYEYSRLLKSLIINYLQKSLKLMLEIIVF</sequence>
<dbReference type="STRING" id="398512.Bccel_0971"/>
<accession>A0A0L6JIP9</accession>
<evidence type="ECO:0000313" key="2">
    <source>
        <dbReference type="Proteomes" id="UP000036923"/>
    </source>
</evidence>
<dbReference type="RefSeq" id="WP_036940303.1">
    <property type="nucleotide sequence ID" value="NZ_JQKC01000013.1"/>
</dbReference>
<reference evidence="2" key="1">
    <citation type="submission" date="2015-07" db="EMBL/GenBank/DDBJ databases">
        <title>Near-Complete Genome Sequence of the Cellulolytic Bacterium Bacteroides (Pseudobacteroides) cellulosolvens ATCC 35603.</title>
        <authorList>
            <person name="Dassa B."/>
            <person name="Utturkar S.M."/>
            <person name="Klingeman D.M."/>
            <person name="Hurt R.A."/>
            <person name="Keller M."/>
            <person name="Xu J."/>
            <person name="Reddy Y.H.K."/>
            <person name="Borovok I."/>
            <person name="Grinberg I.R."/>
            <person name="Lamed R."/>
            <person name="Zhivin O."/>
            <person name="Bayer E.A."/>
            <person name="Brown S.D."/>
        </authorList>
    </citation>
    <scope>NUCLEOTIDE SEQUENCE [LARGE SCALE GENOMIC DNA]</scope>
    <source>
        <strain evidence="2">DSM 2933</strain>
    </source>
</reference>
<dbReference type="Proteomes" id="UP000036923">
    <property type="component" value="Unassembled WGS sequence"/>
</dbReference>
<gene>
    <name evidence="1" type="ORF">Bccel_0971</name>
</gene>
<dbReference type="AlphaFoldDB" id="A0A0L6JIP9"/>
<organism evidence="1 2">
    <name type="scientific">Pseudobacteroides cellulosolvens ATCC 35603 = DSM 2933</name>
    <dbReference type="NCBI Taxonomy" id="398512"/>
    <lineage>
        <taxon>Bacteria</taxon>
        <taxon>Bacillati</taxon>
        <taxon>Bacillota</taxon>
        <taxon>Clostridia</taxon>
        <taxon>Eubacteriales</taxon>
        <taxon>Oscillospiraceae</taxon>
        <taxon>Pseudobacteroides</taxon>
    </lineage>
</organism>
<comment type="caution">
    <text evidence="1">The sequence shown here is derived from an EMBL/GenBank/DDBJ whole genome shotgun (WGS) entry which is preliminary data.</text>
</comment>
<name>A0A0L6JIP9_9FIRM</name>